<keyword evidence="4 6" id="KW-1133">Transmembrane helix</keyword>
<dbReference type="GO" id="GO:0005886">
    <property type="term" value="C:plasma membrane"/>
    <property type="evidence" value="ECO:0007669"/>
    <property type="project" value="UniProtKB-SubCell"/>
</dbReference>
<dbReference type="EMBL" id="SHKP01000005">
    <property type="protein sequence ID" value="RZU01167.1"/>
    <property type="molecule type" value="Genomic_DNA"/>
</dbReference>
<dbReference type="Pfam" id="PF12704">
    <property type="entry name" value="MacB_PCD"/>
    <property type="match status" value="1"/>
</dbReference>
<dbReference type="Proteomes" id="UP000293671">
    <property type="component" value="Unassembled WGS sequence"/>
</dbReference>
<sequence length="389" mass="41573">MKAIPLSYIARNLWVRRVTTALTAGGMALVVYVFATVLMMSEGIRATLVATGQPDNVMVLRKGAGSEINSGISRGQAAIIESLPGIATDATGLRLVSKEPVVLNNLPKRDTGKPANVTVRGTTPQGLELRPQVRIVEGRMFRPGTSEIVTGSAVAKGFRGAALGETLRFAGRDWHVVGVFDAARSAFDSEIWGDAEQMMQAYRRNSFSSVVFRLADAERLDAIKAEIENDPRLQLDAKREDKFYAEQSAALATFISILGLTLSIIFSIGAVVGATITMFAAVASRIGEIGTLRALGFRRGAVLTAFLSESLLLALVGGLVGLAAASLMTTVSLSTTNFQTFSEIAFQFRLTPKIALQTILFALAMGFVGGFIPAWRAARLKIVDCLRAA</sequence>
<evidence type="ECO:0000256" key="5">
    <source>
        <dbReference type="ARBA" id="ARBA00023136"/>
    </source>
</evidence>
<evidence type="ECO:0000256" key="2">
    <source>
        <dbReference type="ARBA" id="ARBA00022475"/>
    </source>
</evidence>
<proteinExistence type="predicted"/>
<comment type="caution">
    <text evidence="9">The sequence shown here is derived from an EMBL/GenBank/DDBJ whole genome shotgun (WGS) entry which is preliminary data.</text>
</comment>
<reference evidence="9 10" key="1">
    <citation type="submission" date="2019-02" db="EMBL/GenBank/DDBJ databases">
        <title>Genomic Encyclopedia of Type Strains, Phase IV (KMG-IV): sequencing the most valuable type-strain genomes for metagenomic binning, comparative biology and taxonomic classification.</title>
        <authorList>
            <person name="Goeker M."/>
        </authorList>
    </citation>
    <scope>NUCLEOTIDE SEQUENCE [LARGE SCALE GENOMIC DNA]</scope>
    <source>
        <strain evidence="9 10">DSM 19570</strain>
    </source>
</reference>
<evidence type="ECO:0000256" key="1">
    <source>
        <dbReference type="ARBA" id="ARBA00004651"/>
    </source>
</evidence>
<feature type="transmembrane region" description="Helical" evidence="6">
    <location>
        <begin position="249"/>
        <end position="282"/>
    </location>
</feature>
<gene>
    <name evidence="9" type="ORF">EV670_1883</name>
</gene>
<dbReference type="PANTHER" id="PTHR30572">
    <property type="entry name" value="MEMBRANE COMPONENT OF TRANSPORTER-RELATED"/>
    <property type="match status" value="1"/>
</dbReference>
<dbReference type="InterPro" id="IPR025857">
    <property type="entry name" value="MacB_PCD"/>
</dbReference>
<dbReference type="Pfam" id="PF02687">
    <property type="entry name" value="FtsX"/>
    <property type="match status" value="1"/>
</dbReference>
<keyword evidence="5 6" id="KW-0472">Membrane</keyword>
<evidence type="ECO:0000313" key="9">
    <source>
        <dbReference type="EMBL" id="RZU01167.1"/>
    </source>
</evidence>
<evidence type="ECO:0000259" key="7">
    <source>
        <dbReference type="Pfam" id="PF02687"/>
    </source>
</evidence>
<keyword evidence="2" id="KW-1003">Cell membrane</keyword>
<evidence type="ECO:0000259" key="8">
    <source>
        <dbReference type="Pfam" id="PF12704"/>
    </source>
</evidence>
<evidence type="ECO:0000256" key="4">
    <source>
        <dbReference type="ARBA" id="ARBA00022989"/>
    </source>
</evidence>
<dbReference type="InterPro" id="IPR003838">
    <property type="entry name" value="ABC3_permease_C"/>
</dbReference>
<evidence type="ECO:0000313" key="10">
    <source>
        <dbReference type="Proteomes" id="UP000293671"/>
    </source>
</evidence>
<protein>
    <submittedName>
        <fullName evidence="9">ABC-type lipoprotein release transport system permease subunit</fullName>
    </submittedName>
</protein>
<dbReference type="PANTHER" id="PTHR30572:SF15">
    <property type="entry name" value="ABC TRANSPORTER PERMEASE"/>
    <property type="match status" value="1"/>
</dbReference>
<keyword evidence="3 6" id="KW-0812">Transmembrane</keyword>
<dbReference type="InterPro" id="IPR050250">
    <property type="entry name" value="Macrolide_Exporter_MacB"/>
</dbReference>
<organism evidence="9 10">
    <name type="scientific">Rivibacter subsaxonicus</name>
    <dbReference type="NCBI Taxonomy" id="457575"/>
    <lineage>
        <taxon>Bacteria</taxon>
        <taxon>Pseudomonadati</taxon>
        <taxon>Pseudomonadota</taxon>
        <taxon>Betaproteobacteria</taxon>
        <taxon>Burkholderiales</taxon>
        <taxon>Rivibacter</taxon>
    </lineage>
</organism>
<comment type="subcellular location">
    <subcellularLocation>
        <location evidence="1">Cell membrane</location>
        <topology evidence="1">Multi-pass membrane protein</topology>
    </subcellularLocation>
</comment>
<feature type="transmembrane region" description="Helical" evidence="6">
    <location>
        <begin position="354"/>
        <end position="372"/>
    </location>
</feature>
<name>A0A4Q7VWQ2_9BURK</name>
<evidence type="ECO:0000256" key="3">
    <source>
        <dbReference type="ARBA" id="ARBA00022692"/>
    </source>
</evidence>
<keyword evidence="10" id="KW-1185">Reference proteome</keyword>
<feature type="domain" description="MacB-like periplasmic core" evidence="8">
    <location>
        <begin position="20"/>
        <end position="229"/>
    </location>
</feature>
<evidence type="ECO:0000256" key="6">
    <source>
        <dbReference type="SAM" id="Phobius"/>
    </source>
</evidence>
<feature type="transmembrane region" description="Helical" evidence="6">
    <location>
        <begin position="303"/>
        <end position="334"/>
    </location>
</feature>
<feature type="transmembrane region" description="Helical" evidence="6">
    <location>
        <begin position="21"/>
        <end position="40"/>
    </location>
</feature>
<dbReference type="AlphaFoldDB" id="A0A4Q7VWQ2"/>
<accession>A0A4Q7VWQ2</accession>
<keyword evidence="9" id="KW-0449">Lipoprotein</keyword>
<dbReference type="GO" id="GO:0022857">
    <property type="term" value="F:transmembrane transporter activity"/>
    <property type="evidence" value="ECO:0007669"/>
    <property type="project" value="TreeGrafter"/>
</dbReference>
<feature type="domain" description="ABC3 transporter permease C-terminal" evidence="7">
    <location>
        <begin position="261"/>
        <end position="381"/>
    </location>
</feature>